<dbReference type="GO" id="GO:0070762">
    <property type="term" value="C:nuclear pore transmembrane ring"/>
    <property type="evidence" value="ECO:0007669"/>
    <property type="project" value="TreeGrafter"/>
</dbReference>
<evidence type="ECO:0000256" key="9">
    <source>
        <dbReference type="ARBA" id="ARBA00023010"/>
    </source>
</evidence>
<evidence type="ECO:0000256" key="8">
    <source>
        <dbReference type="ARBA" id="ARBA00022989"/>
    </source>
</evidence>
<evidence type="ECO:0000256" key="1">
    <source>
        <dbReference type="ARBA" id="ARBA00004232"/>
    </source>
</evidence>
<dbReference type="PANTHER" id="PTHR13269">
    <property type="entry name" value="NUCLEOPORIN NDC1"/>
    <property type="match status" value="1"/>
</dbReference>
<dbReference type="GO" id="GO:0051028">
    <property type="term" value="P:mRNA transport"/>
    <property type="evidence" value="ECO:0007669"/>
    <property type="project" value="UniProtKB-KW"/>
</dbReference>
<dbReference type="EMBL" id="AZGY01000001">
    <property type="protein sequence ID" value="OAA33726.1"/>
    <property type="molecule type" value="Genomic_DNA"/>
</dbReference>
<dbReference type="GO" id="GO:0006999">
    <property type="term" value="P:nuclear pore organization"/>
    <property type="evidence" value="ECO:0007669"/>
    <property type="project" value="TreeGrafter"/>
</dbReference>
<protein>
    <submittedName>
        <fullName evidence="15">Nuclear envelope protein</fullName>
    </submittedName>
</protein>
<feature type="transmembrane region" description="Helical" evidence="14">
    <location>
        <begin position="107"/>
        <end position="128"/>
    </location>
</feature>
<keyword evidence="15" id="KW-0261">Viral envelope protein</keyword>
<organism evidence="15 16">
    <name type="scientific">Moelleriella libera RCEF 2490</name>
    <dbReference type="NCBI Taxonomy" id="1081109"/>
    <lineage>
        <taxon>Eukaryota</taxon>
        <taxon>Fungi</taxon>
        <taxon>Dikarya</taxon>
        <taxon>Ascomycota</taxon>
        <taxon>Pezizomycotina</taxon>
        <taxon>Sordariomycetes</taxon>
        <taxon>Hypocreomycetidae</taxon>
        <taxon>Hypocreales</taxon>
        <taxon>Clavicipitaceae</taxon>
        <taxon>Moelleriella</taxon>
    </lineage>
</organism>
<comment type="caution">
    <text evidence="15">The sequence shown here is derived from an EMBL/GenBank/DDBJ whole genome shotgun (WGS) entry which is preliminary data.</text>
</comment>
<dbReference type="Proteomes" id="UP000078544">
    <property type="component" value="Unassembled WGS sequence"/>
</dbReference>
<keyword evidence="4" id="KW-0813">Transport</keyword>
<evidence type="ECO:0000256" key="5">
    <source>
        <dbReference type="ARBA" id="ARBA00022692"/>
    </source>
</evidence>
<evidence type="ECO:0000256" key="3">
    <source>
        <dbReference type="ARBA" id="ARBA00005760"/>
    </source>
</evidence>
<gene>
    <name evidence="15" type="ORF">AAL_01191</name>
</gene>
<evidence type="ECO:0000313" key="15">
    <source>
        <dbReference type="EMBL" id="OAA33726.1"/>
    </source>
</evidence>
<dbReference type="GO" id="GO:0070631">
    <property type="term" value="P:spindle pole body localization"/>
    <property type="evidence" value="ECO:0007669"/>
    <property type="project" value="TreeGrafter"/>
</dbReference>
<dbReference type="STRING" id="1081109.A0A166VJ96"/>
<name>A0A166VJ96_9HYPO</name>
<evidence type="ECO:0000256" key="13">
    <source>
        <dbReference type="SAM" id="MobiDB-lite"/>
    </source>
</evidence>
<evidence type="ECO:0000256" key="12">
    <source>
        <dbReference type="ARBA" id="ARBA00023242"/>
    </source>
</evidence>
<comment type="subcellular location">
    <subcellularLocation>
        <location evidence="1">Nucleus membrane</location>
        <topology evidence="1">Multi-pass membrane protein</topology>
    </subcellularLocation>
    <subcellularLocation>
        <location evidence="2">Nucleus</location>
        <location evidence="2">Nuclear pore complex</location>
    </subcellularLocation>
</comment>
<keyword evidence="10" id="KW-0906">Nuclear pore complex</keyword>
<feature type="region of interest" description="Disordered" evidence="13">
    <location>
        <begin position="615"/>
        <end position="664"/>
    </location>
</feature>
<dbReference type="GO" id="GO:0031965">
    <property type="term" value="C:nuclear membrane"/>
    <property type="evidence" value="ECO:0007669"/>
    <property type="project" value="UniProtKB-SubCell"/>
</dbReference>
<keyword evidence="11 14" id="KW-0472">Membrane</keyword>
<accession>A0A166VJ96</accession>
<keyword evidence="5 14" id="KW-0812">Transmembrane</keyword>
<feature type="compositionally biased region" description="Basic and acidic residues" evidence="13">
    <location>
        <begin position="639"/>
        <end position="658"/>
    </location>
</feature>
<evidence type="ECO:0000256" key="4">
    <source>
        <dbReference type="ARBA" id="ARBA00022448"/>
    </source>
</evidence>
<dbReference type="AlphaFoldDB" id="A0A166VJ96"/>
<dbReference type="GO" id="GO:0106166">
    <property type="term" value="F:spindle pole body-nuclear membrane anchor activity"/>
    <property type="evidence" value="ECO:0007669"/>
    <property type="project" value="TreeGrafter"/>
</dbReference>
<keyword evidence="9" id="KW-0811">Translocation</keyword>
<dbReference type="OrthoDB" id="67850at2759"/>
<keyword evidence="7" id="KW-0653">Protein transport</keyword>
<feature type="transmembrane region" description="Helical" evidence="14">
    <location>
        <begin position="148"/>
        <end position="164"/>
    </location>
</feature>
<sequence length="664" mass="74697">MAGPPVRRSPYKDTLQPALHRRFSSTAILLLAASYLEAVVLANWNSYLWSWFPIGPAGFRTLLIFSCGLSTLILRIAHYHVGMKTNDSGLQVLTSSLTALSTYETGFWYGISSFFFCPIFLSSAPESANLKWITYFSGDRPRLNERPIFLACYLIVCALWQTVYHHKADIDRLDLDVAKHDTDTKQKGLKGLPKSFQTVVFQLPGVLGQCIQQAVSSLFLCLFLYYFLLRSFAWGWVLAFLRPFYNLPKATIVPPTWPTDAYLLARCVYAGTMVNFVWAAGNTAFSVFMVKEPLKNGNPLTSESKDPNGSLLNGLKSKKLSIKAFAMWELALIAQGFEARRQAIYYDIDRKDGPMWSQVYTVCMELFKQIDLRIDEFGRPTTLSTAQPAQTVEQKPRTSAPLRQDPIFTKQGATTGLLSGMEKAWDQVARAPGSSPVSELSPLAKKTWKDAKDRVLTKEQQDALSPDHIRAELEHWSTNLLNIHLIGGLFRRTFRTRFAGVVLGTPYAEPALYIHATQALCQLAVHSLSEDQFGNVHRDVPSIIRSLTTAIRKIESLKQRFPVHWTDTSGSKESPEVDQVLDALRCGLEQVVTKFEPFQGDLRLSLSDLRLAKEAMERPTSAAEPAHQAQEPKNSSKRKSLEEMKAEPAKGHGRESMREMFQLR</sequence>
<dbReference type="InterPro" id="IPR019049">
    <property type="entry name" value="Nucleoporin_prot_Ndc1/Nup"/>
</dbReference>
<comment type="similarity">
    <text evidence="3">Belongs to the NDC1 family.</text>
</comment>
<proteinExistence type="inferred from homology"/>
<evidence type="ECO:0000256" key="7">
    <source>
        <dbReference type="ARBA" id="ARBA00022927"/>
    </source>
</evidence>
<feature type="transmembrane region" description="Helical" evidence="14">
    <location>
        <begin position="218"/>
        <end position="241"/>
    </location>
</feature>
<evidence type="ECO:0000256" key="6">
    <source>
        <dbReference type="ARBA" id="ARBA00022816"/>
    </source>
</evidence>
<evidence type="ECO:0000256" key="11">
    <source>
        <dbReference type="ARBA" id="ARBA00023136"/>
    </source>
</evidence>
<reference evidence="15 16" key="1">
    <citation type="journal article" date="2016" name="Genome Biol. Evol.">
        <title>Divergent and convergent evolution of fungal pathogenicity.</title>
        <authorList>
            <person name="Shang Y."/>
            <person name="Xiao G."/>
            <person name="Zheng P."/>
            <person name="Cen K."/>
            <person name="Zhan S."/>
            <person name="Wang C."/>
        </authorList>
    </citation>
    <scope>NUCLEOTIDE SEQUENCE [LARGE SCALE GENOMIC DNA]</scope>
    <source>
        <strain evidence="15 16">RCEF 2490</strain>
    </source>
</reference>
<evidence type="ECO:0000256" key="10">
    <source>
        <dbReference type="ARBA" id="ARBA00023132"/>
    </source>
</evidence>
<dbReference type="GO" id="GO:0015031">
    <property type="term" value="P:protein transport"/>
    <property type="evidence" value="ECO:0007669"/>
    <property type="project" value="UniProtKB-KW"/>
</dbReference>
<keyword evidence="15" id="KW-0946">Virion</keyword>
<dbReference type="GO" id="GO:0005816">
    <property type="term" value="C:spindle pole body"/>
    <property type="evidence" value="ECO:0007669"/>
    <property type="project" value="TreeGrafter"/>
</dbReference>
<keyword evidence="6" id="KW-0509">mRNA transport</keyword>
<evidence type="ECO:0000256" key="2">
    <source>
        <dbReference type="ARBA" id="ARBA00004567"/>
    </source>
</evidence>
<dbReference type="PANTHER" id="PTHR13269:SF6">
    <property type="entry name" value="NUCLEOPORIN NDC1"/>
    <property type="match status" value="1"/>
</dbReference>
<dbReference type="Pfam" id="PF09531">
    <property type="entry name" value="Ndc1_Nup"/>
    <property type="match status" value="1"/>
</dbReference>
<evidence type="ECO:0000313" key="16">
    <source>
        <dbReference type="Proteomes" id="UP000078544"/>
    </source>
</evidence>
<keyword evidence="8 14" id="KW-1133">Transmembrane helix</keyword>
<feature type="transmembrane region" description="Helical" evidence="14">
    <location>
        <begin position="48"/>
        <end position="74"/>
    </location>
</feature>
<evidence type="ECO:0000256" key="14">
    <source>
        <dbReference type="SAM" id="Phobius"/>
    </source>
</evidence>
<keyword evidence="12" id="KW-0539">Nucleus</keyword>
<keyword evidence="16" id="KW-1185">Reference proteome</keyword>